<evidence type="ECO:0000313" key="11">
    <source>
        <dbReference type="Proteomes" id="UP000092871"/>
    </source>
</evidence>
<gene>
    <name evidence="8" type="ORF">MGA5115_02392</name>
    <name evidence="9" type="ORF">MGA5116_02937</name>
</gene>
<evidence type="ECO:0000256" key="6">
    <source>
        <dbReference type="SAM" id="Phobius"/>
    </source>
</evidence>
<evidence type="ECO:0000256" key="1">
    <source>
        <dbReference type="ARBA" id="ARBA00004141"/>
    </source>
</evidence>
<dbReference type="InterPro" id="IPR007267">
    <property type="entry name" value="GtrA_DPMS_TM"/>
</dbReference>
<feature type="transmembrane region" description="Helical" evidence="6">
    <location>
        <begin position="72"/>
        <end position="92"/>
    </location>
</feature>
<feature type="transmembrane region" description="Helical" evidence="6">
    <location>
        <begin position="104"/>
        <end position="124"/>
    </location>
</feature>
<organism evidence="8 11">
    <name type="scientific">Marinomonas gallaica</name>
    <dbReference type="NCBI Taxonomy" id="1806667"/>
    <lineage>
        <taxon>Bacteria</taxon>
        <taxon>Pseudomonadati</taxon>
        <taxon>Pseudomonadota</taxon>
        <taxon>Gammaproteobacteria</taxon>
        <taxon>Oceanospirillales</taxon>
        <taxon>Oceanospirillaceae</taxon>
        <taxon>Marinomonas</taxon>
    </lineage>
</organism>
<reference evidence="9 10" key="1">
    <citation type="submission" date="2016-06" db="EMBL/GenBank/DDBJ databases">
        <authorList>
            <person name="Rodrigo-Torres L."/>
            <person name="Arahal D.R."/>
        </authorList>
    </citation>
    <scope>NUCLEOTIDE SEQUENCE [LARGE SCALE GENOMIC DNA]</scope>
    <source>
        <strain evidence="9 10">CECT 5116</strain>
    </source>
</reference>
<evidence type="ECO:0000259" key="7">
    <source>
        <dbReference type="Pfam" id="PF04138"/>
    </source>
</evidence>
<keyword evidence="4 6" id="KW-1133">Transmembrane helix</keyword>
<comment type="subcellular location">
    <subcellularLocation>
        <location evidence="1">Membrane</location>
        <topology evidence="1">Multi-pass membrane protein</topology>
    </subcellularLocation>
</comment>
<evidence type="ECO:0000313" key="10">
    <source>
        <dbReference type="Proteomes" id="UP000092840"/>
    </source>
</evidence>
<feature type="transmembrane region" description="Helical" evidence="6">
    <location>
        <begin position="5"/>
        <end position="25"/>
    </location>
</feature>
<feature type="transmembrane region" description="Helical" evidence="6">
    <location>
        <begin position="31"/>
        <end position="51"/>
    </location>
</feature>
<name>A0A1C3JSR1_9GAMM</name>
<evidence type="ECO:0000313" key="8">
    <source>
        <dbReference type="EMBL" id="SBT18271.1"/>
    </source>
</evidence>
<proteinExistence type="inferred from homology"/>
<dbReference type="GO" id="GO:0005886">
    <property type="term" value="C:plasma membrane"/>
    <property type="evidence" value="ECO:0007669"/>
    <property type="project" value="TreeGrafter"/>
</dbReference>
<dbReference type="EMBL" id="FLRB01000017">
    <property type="protein sequence ID" value="SBT22321.1"/>
    <property type="molecule type" value="Genomic_DNA"/>
</dbReference>
<dbReference type="Proteomes" id="UP000092840">
    <property type="component" value="Unassembled WGS sequence"/>
</dbReference>
<dbReference type="RefSeq" id="WP_067036850.1">
    <property type="nucleotide sequence ID" value="NZ_FLRA01000018.1"/>
</dbReference>
<evidence type="ECO:0000256" key="2">
    <source>
        <dbReference type="ARBA" id="ARBA00009399"/>
    </source>
</evidence>
<dbReference type="GO" id="GO:0000271">
    <property type="term" value="P:polysaccharide biosynthetic process"/>
    <property type="evidence" value="ECO:0007669"/>
    <property type="project" value="InterPro"/>
</dbReference>
<dbReference type="PANTHER" id="PTHR38459:SF1">
    <property type="entry name" value="PROPHAGE BACTOPRENOL-LINKED GLUCOSE TRANSLOCASE HOMOLOG"/>
    <property type="match status" value="1"/>
</dbReference>
<dbReference type="Proteomes" id="UP000092871">
    <property type="component" value="Unassembled WGS sequence"/>
</dbReference>
<evidence type="ECO:0000313" key="9">
    <source>
        <dbReference type="EMBL" id="SBT22321.1"/>
    </source>
</evidence>
<protein>
    <submittedName>
        <fullName evidence="8">GtrA-like protein</fullName>
    </submittedName>
</protein>
<sequence>MKKQFIKFGIVGSVGFLVDACVLWFCSHWLPYPTARAISFWVAVTSNWWFNRIFTFQDANHLEKPHQQWGKFFLASLIGFIPNWGIFVYAMWLGEQLELSHYALFPYIAMVPGVLAGMLVNFSLSKFWVFKA</sequence>
<feature type="domain" description="GtrA/DPMS transmembrane" evidence="7">
    <location>
        <begin position="7"/>
        <end position="130"/>
    </location>
</feature>
<dbReference type="Pfam" id="PF04138">
    <property type="entry name" value="GtrA_DPMS_TM"/>
    <property type="match status" value="1"/>
</dbReference>
<dbReference type="AlphaFoldDB" id="A0A1C3JSR1"/>
<accession>A0A1C3JSR1</accession>
<dbReference type="EMBL" id="FLRA01000018">
    <property type="protein sequence ID" value="SBT18271.1"/>
    <property type="molecule type" value="Genomic_DNA"/>
</dbReference>
<evidence type="ECO:0000256" key="5">
    <source>
        <dbReference type="ARBA" id="ARBA00023136"/>
    </source>
</evidence>
<evidence type="ECO:0000256" key="3">
    <source>
        <dbReference type="ARBA" id="ARBA00022692"/>
    </source>
</evidence>
<comment type="similarity">
    <text evidence="2">Belongs to the GtrA family.</text>
</comment>
<keyword evidence="10" id="KW-1185">Reference proteome</keyword>
<keyword evidence="3 6" id="KW-0812">Transmembrane</keyword>
<reference evidence="8 11" key="2">
    <citation type="submission" date="2016-06" db="EMBL/GenBank/DDBJ databases">
        <authorList>
            <person name="Kjaerup R.B."/>
            <person name="Dalgaard T.S."/>
            <person name="Juul-Madsen H.R."/>
        </authorList>
    </citation>
    <scope>NUCLEOTIDE SEQUENCE [LARGE SCALE GENOMIC DNA]</scope>
    <source>
        <strain evidence="8 11">CECT 5115</strain>
    </source>
</reference>
<dbReference type="InterPro" id="IPR051401">
    <property type="entry name" value="GtrA_CellWall_Glycosyl"/>
</dbReference>
<evidence type="ECO:0000256" key="4">
    <source>
        <dbReference type="ARBA" id="ARBA00022989"/>
    </source>
</evidence>
<keyword evidence="5 6" id="KW-0472">Membrane</keyword>
<dbReference type="PANTHER" id="PTHR38459">
    <property type="entry name" value="PROPHAGE BACTOPRENOL-LINKED GLUCOSE TRANSLOCASE HOMOLOG"/>
    <property type="match status" value="1"/>
</dbReference>